<reference evidence="2" key="1">
    <citation type="submission" date="2021-11" db="EMBL/GenBank/DDBJ databases">
        <title>Streptomyces corallinus and Kineosporia corallina sp. nov., two new coral-derived marine actinobacteria.</title>
        <authorList>
            <person name="Buangrab K."/>
            <person name="Sutthacheep M."/>
            <person name="Yeemin T."/>
            <person name="Harunari E."/>
            <person name="Igarashi Y."/>
            <person name="Sripreechasak P."/>
            <person name="Kanchanasin P."/>
            <person name="Tanasupawat S."/>
            <person name="Phongsopitanun W."/>
        </authorList>
    </citation>
    <scope>NUCLEOTIDE SEQUENCE</scope>
    <source>
        <strain evidence="2">JCM 31032</strain>
    </source>
</reference>
<gene>
    <name evidence="2" type="ORF">LR394_29080</name>
</gene>
<evidence type="ECO:0000256" key="1">
    <source>
        <dbReference type="SAM" id="Phobius"/>
    </source>
</evidence>
<keyword evidence="1" id="KW-1133">Transmembrane helix</keyword>
<keyword evidence="1" id="KW-0472">Membrane</keyword>
<comment type="caution">
    <text evidence="2">The sequence shown here is derived from an EMBL/GenBank/DDBJ whole genome shotgun (WGS) entry which is preliminary data.</text>
</comment>
<feature type="transmembrane region" description="Helical" evidence="1">
    <location>
        <begin position="103"/>
        <end position="125"/>
    </location>
</feature>
<evidence type="ECO:0008006" key="4">
    <source>
        <dbReference type="Google" id="ProtNLM"/>
    </source>
</evidence>
<dbReference type="Pfam" id="PF19700">
    <property type="entry name" value="DUF6198"/>
    <property type="match status" value="1"/>
</dbReference>
<feature type="transmembrane region" description="Helical" evidence="1">
    <location>
        <begin position="48"/>
        <end position="69"/>
    </location>
</feature>
<proteinExistence type="predicted"/>
<dbReference type="PANTHER" id="PTHR40078">
    <property type="entry name" value="INTEGRAL MEMBRANE PROTEIN-RELATED"/>
    <property type="match status" value="1"/>
</dbReference>
<dbReference type="AlphaFoldDB" id="A0A9X1SWP3"/>
<name>A0A9X1SWP3_9ACTN</name>
<keyword evidence="3" id="KW-1185">Reference proteome</keyword>
<accession>A0A9X1SWP3</accession>
<sequence>MPFLRAHASRLIQLLIGLFLYGVATALIVQASVGVVSWSVLTQGLENLVPLSFGTLTVLTSFVVLLLWFPLRQRPGIGTVLNVLLIGPFADLTFAVVPEPTTLPAQIAVFALGLLLLALATACYIGPGYGTGPRDGLMVGLHERFGLPIWKARTIVEVSVVGVGWALGGNLGVGTVVATFAIGPLVHPLIPLFAWRNSAQTVPDDVEKLSPVGTARG</sequence>
<dbReference type="RefSeq" id="WP_231447770.1">
    <property type="nucleotide sequence ID" value="NZ_JAJOMB010000019.1"/>
</dbReference>
<dbReference type="Proteomes" id="UP001138997">
    <property type="component" value="Unassembled WGS sequence"/>
</dbReference>
<dbReference type="PANTHER" id="PTHR40078:SF1">
    <property type="entry name" value="INTEGRAL MEMBRANE PROTEIN"/>
    <property type="match status" value="1"/>
</dbReference>
<protein>
    <recommendedName>
        <fullName evidence="4">Membrane protein YczE</fullName>
    </recommendedName>
</protein>
<feature type="transmembrane region" description="Helical" evidence="1">
    <location>
        <begin position="12"/>
        <end position="36"/>
    </location>
</feature>
<evidence type="ECO:0000313" key="3">
    <source>
        <dbReference type="Proteomes" id="UP001138997"/>
    </source>
</evidence>
<dbReference type="EMBL" id="JAJOMB010000019">
    <property type="protein sequence ID" value="MCD5314964.1"/>
    <property type="molecule type" value="Genomic_DNA"/>
</dbReference>
<organism evidence="2 3">
    <name type="scientific">Kineosporia babensis</name>
    <dbReference type="NCBI Taxonomy" id="499548"/>
    <lineage>
        <taxon>Bacteria</taxon>
        <taxon>Bacillati</taxon>
        <taxon>Actinomycetota</taxon>
        <taxon>Actinomycetes</taxon>
        <taxon>Kineosporiales</taxon>
        <taxon>Kineosporiaceae</taxon>
        <taxon>Kineosporia</taxon>
    </lineage>
</organism>
<evidence type="ECO:0000313" key="2">
    <source>
        <dbReference type="EMBL" id="MCD5314964.1"/>
    </source>
</evidence>
<dbReference type="InterPro" id="IPR038750">
    <property type="entry name" value="YczE/YyaS-like"/>
</dbReference>
<keyword evidence="1" id="KW-0812">Transmembrane</keyword>
<feature type="transmembrane region" description="Helical" evidence="1">
    <location>
        <begin position="76"/>
        <end position="97"/>
    </location>
</feature>